<dbReference type="PANTHER" id="PTHR41328:SF3">
    <property type="entry name" value="PBSX PHAGE TERMINASE SMALL SUBUNIT"/>
    <property type="match status" value="1"/>
</dbReference>
<dbReference type="GO" id="GO:0051276">
    <property type="term" value="P:chromosome organization"/>
    <property type="evidence" value="ECO:0007669"/>
    <property type="project" value="InterPro"/>
</dbReference>
<dbReference type="HOGENOM" id="CLU_052808_0_0_9"/>
<feature type="region of interest" description="Disordered" evidence="3">
    <location>
        <begin position="260"/>
        <end position="298"/>
    </location>
</feature>
<feature type="compositionally biased region" description="Acidic residues" evidence="3">
    <location>
        <begin position="288"/>
        <end position="298"/>
    </location>
</feature>
<gene>
    <name evidence="4" type="ORF">HMPREF9372_3370</name>
</gene>
<name>F9DX39_9BACL</name>
<evidence type="ECO:0000256" key="3">
    <source>
        <dbReference type="SAM" id="MobiDB-lite"/>
    </source>
</evidence>
<dbReference type="Pfam" id="PF03592">
    <property type="entry name" value="Terminase_2"/>
    <property type="match status" value="1"/>
</dbReference>
<keyword evidence="1" id="KW-1188">Viral release from host cell</keyword>
<comment type="caution">
    <text evidence="4">The sequence shown here is derived from an EMBL/GenBank/DDBJ whole genome shotgun (WGS) entry which is preliminary data.</text>
</comment>
<keyword evidence="2" id="KW-0231">Viral genome packaging</keyword>
<sequence length="298" mass="33963">MPNWEEIQREWETSKITLAALAEKHDVKLGTLKSRKSRDTKDGNSWTRGAPKKVATKTQKVATPSKRMQPKKEQFEPVVESDDLTDKQRLFCIYYIKSFNATMSAIKAGYATNSAHVEGSRLLRNAKVADEIRRLKGEMQQGVFIDAMDVLNKYIQIAFADITDYVMFGSAERQAVDEQGRPKLDDNFKPITYRESYVDLKNHDMVDGTIITEVKEGREGVSVKLADKMKALEMLTKYFDLLPEHQKRRLEEEKMKLELGNLRGDTEGDPHAQGSSYEDALNAQTEDVFADEVIDDET</sequence>
<dbReference type="PANTHER" id="PTHR41328">
    <property type="entry name" value="TERMINASE SMALL SUBUNIT-RELATED"/>
    <property type="match status" value="1"/>
</dbReference>
<dbReference type="InterPro" id="IPR005335">
    <property type="entry name" value="Terminase_ssu"/>
</dbReference>
<proteinExistence type="predicted"/>
<dbReference type="InterPro" id="IPR052404">
    <property type="entry name" value="SPP1-like_terminase"/>
</dbReference>
<organism evidence="4 5">
    <name type="scientific">Sporosarcina newyorkensis 2681</name>
    <dbReference type="NCBI Taxonomy" id="1027292"/>
    <lineage>
        <taxon>Bacteria</taxon>
        <taxon>Bacillati</taxon>
        <taxon>Bacillota</taxon>
        <taxon>Bacilli</taxon>
        <taxon>Bacillales</taxon>
        <taxon>Caryophanaceae</taxon>
        <taxon>Sporosarcina</taxon>
    </lineage>
</organism>
<accession>F9DX39</accession>
<dbReference type="OrthoDB" id="7358785at2"/>
<evidence type="ECO:0000256" key="2">
    <source>
        <dbReference type="ARBA" id="ARBA00023219"/>
    </source>
</evidence>
<dbReference type="Proteomes" id="UP000005316">
    <property type="component" value="Unassembled WGS sequence"/>
</dbReference>
<dbReference type="RefSeq" id="WP_009498061.1">
    <property type="nucleotide sequence ID" value="NZ_GL982998.1"/>
</dbReference>
<evidence type="ECO:0000313" key="4">
    <source>
        <dbReference type="EMBL" id="EGQ21087.1"/>
    </source>
</evidence>
<protein>
    <submittedName>
        <fullName evidence="4">Phage terminase small subunit</fullName>
    </submittedName>
</protein>
<dbReference type="EMBL" id="AFPZ01000105">
    <property type="protein sequence ID" value="EGQ21087.1"/>
    <property type="molecule type" value="Genomic_DNA"/>
</dbReference>
<reference evidence="4 5" key="1">
    <citation type="submission" date="2011-04" db="EMBL/GenBank/DDBJ databases">
        <authorList>
            <person name="Muzny D."/>
            <person name="Qin X."/>
            <person name="Deng J."/>
            <person name="Jiang H."/>
            <person name="Liu Y."/>
            <person name="Qu J."/>
            <person name="Song X.-Z."/>
            <person name="Zhang L."/>
            <person name="Thornton R."/>
            <person name="Coyle M."/>
            <person name="Francisco L."/>
            <person name="Jackson L."/>
            <person name="Javaid M."/>
            <person name="Korchina V."/>
            <person name="Kovar C."/>
            <person name="Mata R."/>
            <person name="Mathew T."/>
            <person name="Ngo R."/>
            <person name="Nguyen L."/>
            <person name="Nguyen N."/>
            <person name="Okwuonu G."/>
            <person name="Ongeri F."/>
            <person name="Pham C."/>
            <person name="Simmons D."/>
            <person name="Wilczek-Boney K."/>
            <person name="Hale W."/>
            <person name="Jakkamsetti A."/>
            <person name="Pham P."/>
            <person name="Ruth R."/>
            <person name="San Lucas F."/>
            <person name="Warren J."/>
            <person name="Zhang J."/>
            <person name="Zhao Z."/>
            <person name="Zhou C."/>
            <person name="Zhu D."/>
            <person name="Lee S."/>
            <person name="Bess C."/>
            <person name="Blankenburg K."/>
            <person name="Forbes L."/>
            <person name="Fu Q."/>
            <person name="Gubbala S."/>
            <person name="Hirani K."/>
            <person name="Jayaseelan J.C."/>
            <person name="Lara F."/>
            <person name="Munidasa M."/>
            <person name="Palculict T."/>
            <person name="Patil S."/>
            <person name="Pu L.-L."/>
            <person name="Saada N."/>
            <person name="Tang L."/>
            <person name="Weissenberger G."/>
            <person name="Zhu Y."/>
            <person name="Hemphill L."/>
            <person name="Shang Y."/>
            <person name="Youmans B."/>
            <person name="Ayvaz T."/>
            <person name="Ross M."/>
            <person name="Santibanez J."/>
            <person name="Aqrawi P."/>
            <person name="Gross S."/>
            <person name="Joshi V."/>
            <person name="Fowler G."/>
            <person name="Nazareth L."/>
            <person name="Reid J."/>
            <person name="Worley K."/>
            <person name="Petrosino J."/>
            <person name="Highlander S."/>
            <person name="Gibbs R."/>
        </authorList>
    </citation>
    <scope>NUCLEOTIDE SEQUENCE [LARGE SCALE GENOMIC DNA]</scope>
    <source>
        <strain evidence="4 5">2681</strain>
    </source>
</reference>
<dbReference type="InterPro" id="IPR038713">
    <property type="entry name" value="Terminase_Gp1_N_sf"/>
</dbReference>
<dbReference type="AlphaFoldDB" id="F9DX39"/>
<dbReference type="Gene3D" id="1.10.10.1400">
    <property type="entry name" value="Terminase, small subunit, N-terminal DNA-binding domain, HTH motif"/>
    <property type="match status" value="1"/>
</dbReference>
<dbReference type="eggNOG" id="COG3728">
    <property type="taxonomic scope" value="Bacteria"/>
</dbReference>
<evidence type="ECO:0000313" key="5">
    <source>
        <dbReference type="Proteomes" id="UP000005316"/>
    </source>
</evidence>
<feature type="region of interest" description="Disordered" evidence="3">
    <location>
        <begin position="31"/>
        <end position="79"/>
    </location>
</feature>
<evidence type="ECO:0000256" key="1">
    <source>
        <dbReference type="ARBA" id="ARBA00022612"/>
    </source>
</evidence>